<proteinExistence type="predicted"/>
<dbReference type="EMBL" id="JADCUA010000002">
    <property type="protein sequence ID" value="KAH9842377.1"/>
    <property type="molecule type" value="Genomic_DNA"/>
</dbReference>
<evidence type="ECO:0000313" key="2">
    <source>
        <dbReference type="EMBL" id="KAH9842377.1"/>
    </source>
</evidence>
<keyword evidence="3" id="KW-1185">Reference proteome</keyword>
<organism evidence="2 3">
    <name type="scientific">Rhodofomes roseus</name>
    <dbReference type="NCBI Taxonomy" id="34475"/>
    <lineage>
        <taxon>Eukaryota</taxon>
        <taxon>Fungi</taxon>
        <taxon>Dikarya</taxon>
        <taxon>Basidiomycota</taxon>
        <taxon>Agaricomycotina</taxon>
        <taxon>Agaricomycetes</taxon>
        <taxon>Polyporales</taxon>
        <taxon>Rhodofomes</taxon>
    </lineage>
</organism>
<comment type="caution">
    <text evidence="2">The sequence shown here is derived from an EMBL/GenBank/DDBJ whole genome shotgun (WGS) entry which is preliminary data.</text>
</comment>
<evidence type="ECO:0000313" key="3">
    <source>
        <dbReference type="Proteomes" id="UP000814176"/>
    </source>
</evidence>
<dbReference type="Pfam" id="PF08699">
    <property type="entry name" value="ArgoL1"/>
    <property type="match status" value="1"/>
</dbReference>
<feature type="domain" description="Argonaute linker 1" evidence="1">
    <location>
        <begin position="13"/>
        <end position="33"/>
    </location>
</feature>
<dbReference type="RefSeq" id="XP_047783424.1">
    <property type="nucleotide sequence ID" value="XM_047928409.1"/>
</dbReference>
<dbReference type="InterPro" id="IPR014811">
    <property type="entry name" value="ArgoL1"/>
</dbReference>
<gene>
    <name evidence="2" type="ORF">C8Q71DRAFT_876145</name>
</gene>
<accession>A0ABQ8KTG9</accession>
<dbReference type="GeneID" id="72009141"/>
<sequence length="135" mass="15334">MSGFDRMCSKGSWRGYFQSVCPVLGKLLVNVDIVKYLVYRPGELTTMAMSFLRLRDIWALKRMSPVDLHHLKSFLKKNINVMTMASWVWRGLVISNLMDNGGGYEFEKGGVRTAVQVYGIESVGLFHIPIPPYPC</sequence>
<name>A0ABQ8KTG9_9APHY</name>
<dbReference type="Proteomes" id="UP000814176">
    <property type="component" value="Unassembled WGS sequence"/>
</dbReference>
<evidence type="ECO:0000259" key="1">
    <source>
        <dbReference type="Pfam" id="PF08699"/>
    </source>
</evidence>
<reference evidence="2 3" key="1">
    <citation type="journal article" date="2021" name="Environ. Microbiol.">
        <title>Gene family expansions and transcriptome signatures uncover fungal adaptations to wood decay.</title>
        <authorList>
            <person name="Hage H."/>
            <person name="Miyauchi S."/>
            <person name="Viragh M."/>
            <person name="Drula E."/>
            <person name="Min B."/>
            <person name="Chaduli D."/>
            <person name="Navarro D."/>
            <person name="Favel A."/>
            <person name="Norest M."/>
            <person name="Lesage-Meessen L."/>
            <person name="Balint B."/>
            <person name="Merenyi Z."/>
            <person name="de Eugenio L."/>
            <person name="Morin E."/>
            <person name="Martinez A.T."/>
            <person name="Baldrian P."/>
            <person name="Stursova M."/>
            <person name="Martinez M.J."/>
            <person name="Novotny C."/>
            <person name="Magnuson J.K."/>
            <person name="Spatafora J.W."/>
            <person name="Maurice S."/>
            <person name="Pangilinan J."/>
            <person name="Andreopoulos W."/>
            <person name="LaButti K."/>
            <person name="Hundley H."/>
            <person name="Na H."/>
            <person name="Kuo A."/>
            <person name="Barry K."/>
            <person name="Lipzen A."/>
            <person name="Henrissat B."/>
            <person name="Riley R."/>
            <person name="Ahrendt S."/>
            <person name="Nagy L.G."/>
            <person name="Grigoriev I.V."/>
            <person name="Martin F."/>
            <person name="Rosso M.N."/>
        </authorList>
    </citation>
    <scope>NUCLEOTIDE SEQUENCE [LARGE SCALE GENOMIC DNA]</scope>
    <source>
        <strain evidence="2 3">CIRM-BRFM 1785</strain>
    </source>
</reference>
<protein>
    <recommendedName>
        <fullName evidence="1">Argonaute linker 1 domain-containing protein</fullName>
    </recommendedName>
</protein>